<dbReference type="EMBL" id="APJX01000001">
    <property type="protein sequence ID" value="EMS81566.1"/>
    <property type="molecule type" value="Genomic_DNA"/>
</dbReference>
<dbReference type="Proteomes" id="UP000014216">
    <property type="component" value="Unassembled WGS sequence"/>
</dbReference>
<dbReference type="AlphaFoldDB" id="S0G879"/>
<accession>S0G879</accession>
<keyword evidence="1" id="KW-1133">Transmembrane helix</keyword>
<feature type="transmembrane region" description="Helical" evidence="1">
    <location>
        <begin position="12"/>
        <end position="30"/>
    </location>
</feature>
<dbReference type="Gene3D" id="1.10.287.950">
    <property type="entry name" value="Methyl-accepting chemotaxis protein"/>
    <property type="match status" value="1"/>
</dbReference>
<sequence length="130" mass="14169">MQGSITWNELGVFIIFVFFAVAGGYAVITLKNVNRLVKEAAGLLQKNKDQLNEIIPNIHEISVNTKSMSKNLKKSVEEAGEAVRTISHETTDTVLTITETADSLAKYALVIGEIVQIVVNMFSSSEKGAK</sequence>
<comment type="caution">
    <text evidence="2">The sequence shown here is derived from an EMBL/GenBank/DDBJ whole genome shotgun (WGS) entry which is preliminary data.</text>
</comment>
<reference evidence="2 3" key="1">
    <citation type="journal article" date="2013" name="Genome Announc.">
        <title>Draft Genome Sequence of Desulfotignum phosphitoxidans DSM 13687 Strain FiPS-3.</title>
        <authorList>
            <person name="Poehlein A."/>
            <person name="Daniel R."/>
            <person name="Simeonova D.D."/>
        </authorList>
    </citation>
    <scope>NUCLEOTIDE SEQUENCE [LARGE SCALE GENOMIC DNA]</scope>
    <source>
        <strain evidence="2 3">DSM 13687</strain>
    </source>
</reference>
<evidence type="ECO:0008006" key="4">
    <source>
        <dbReference type="Google" id="ProtNLM"/>
    </source>
</evidence>
<evidence type="ECO:0000256" key="1">
    <source>
        <dbReference type="SAM" id="Phobius"/>
    </source>
</evidence>
<dbReference type="RefSeq" id="WP_006964310.1">
    <property type="nucleotide sequence ID" value="NZ_APJX01000001.1"/>
</dbReference>
<keyword evidence="1" id="KW-0472">Membrane</keyword>
<evidence type="ECO:0000313" key="3">
    <source>
        <dbReference type="Proteomes" id="UP000014216"/>
    </source>
</evidence>
<gene>
    <name evidence="2" type="ORF">Dpo_1c07070</name>
</gene>
<keyword evidence="3" id="KW-1185">Reference proteome</keyword>
<organism evidence="2 3">
    <name type="scientific">Desulfotignum phosphitoxidans DSM 13687</name>
    <dbReference type="NCBI Taxonomy" id="1286635"/>
    <lineage>
        <taxon>Bacteria</taxon>
        <taxon>Pseudomonadati</taxon>
        <taxon>Thermodesulfobacteriota</taxon>
        <taxon>Desulfobacteria</taxon>
        <taxon>Desulfobacterales</taxon>
        <taxon>Desulfobacteraceae</taxon>
        <taxon>Desulfotignum</taxon>
    </lineage>
</organism>
<protein>
    <recommendedName>
        <fullName evidence="4">DUF948 domain-containing protein</fullName>
    </recommendedName>
</protein>
<keyword evidence="1" id="KW-0812">Transmembrane</keyword>
<evidence type="ECO:0000313" key="2">
    <source>
        <dbReference type="EMBL" id="EMS81566.1"/>
    </source>
</evidence>
<name>S0G879_9BACT</name>
<proteinExistence type="predicted"/>